<feature type="domain" description="Xylose isomerase-like TIM barrel" evidence="1">
    <location>
        <begin position="31"/>
        <end position="267"/>
    </location>
</feature>
<dbReference type="PANTHER" id="PTHR12110">
    <property type="entry name" value="HYDROXYPYRUVATE ISOMERASE"/>
    <property type="match status" value="1"/>
</dbReference>
<evidence type="ECO:0000313" key="3">
    <source>
        <dbReference type="Proteomes" id="UP000321532"/>
    </source>
</evidence>
<dbReference type="Gene3D" id="3.20.20.150">
    <property type="entry name" value="Divalent-metal-dependent TIM barrel enzymes"/>
    <property type="match status" value="1"/>
</dbReference>
<sequence length="276" mass="30345">MAQALTDFSRLCVHTITTKPWPLEKAAKEFSAAGVSGITVWRDTLAGKNINHARQMLLDLNLEVVSLCRGGFLPALEPAKRQAAIDDNLKAIDEAAALGAPHVVLVCGAVPGQPLTESRKQIQEGIAACLDHAAAAGVKLAIEPLHPMYADDRSAVNTLAQANDMAEALNSPWVGIAVDVYHLWWDPDLENQIKRCGQNGNLMAFHICDWNTPTTDLLNDRGLMGEGCINLKEIRGWVEATGFTGYNEVEIFSHKFWAQDQHEFLNKIKEAYIKYS</sequence>
<proteinExistence type="predicted"/>
<protein>
    <submittedName>
        <fullName evidence="2">Xylose isomerase</fullName>
    </submittedName>
</protein>
<dbReference type="Pfam" id="PF01261">
    <property type="entry name" value="AP_endonuc_2"/>
    <property type="match status" value="1"/>
</dbReference>
<dbReference type="InterPro" id="IPR050312">
    <property type="entry name" value="IolE/XylAMocC-like"/>
</dbReference>
<reference evidence="2 3" key="1">
    <citation type="submission" date="2019-07" db="EMBL/GenBank/DDBJ databases">
        <title>Whole genome shotgun sequence of Adhaeribacter aerolatus NBRC 106133.</title>
        <authorList>
            <person name="Hosoyama A."/>
            <person name="Uohara A."/>
            <person name="Ohji S."/>
            <person name="Ichikawa N."/>
        </authorList>
    </citation>
    <scope>NUCLEOTIDE SEQUENCE [LARGE SCALE GENOMIC DNA]</scope>
    <source>
        <strain evidence="2 3">NBRC 106133</strain>
    </source>
</reference>
<keyword evidence="2" id="KW-0413">Isomerase</keyword>
<name>A0A512AZI5_9BACT</name>
<evidence type="ECO:0000313" key="2">
    <source>
        <dbReference type="EMBL" id="GEO05119.1"/>
    </source>
</evidence>
<dbReference type="InterPro" id="IPR013022">
    <property type="entry name" value="Xyl_isomerase-like_TIM-brl"/>
</dbReference>
<dbReference type="RefSeq" id="WP_146898444.1">
    <property type="nucleotide sequence ID" value="NZ_BJYS01000020.1"/>
</dbReference>
<dbReference type="OrthoDB" id="9782626at2"/>
<comment type="caution">
    <text evidence="2">The sequence shown here is derived from an EMBL/GenBank/DDBJ whole genome shotgun (WGS) entry which is preliminary data.</text>
</comment>
<gene>
    <name evidence="2" type="ORF">AAE02nite_27830</name>
</gene>
<dbReference type="GO" id="GO:0016853">
    <property type="term" value="F:isomerase activity"/>
    <property type="evidence" value="ECO:0007669"/>
    <property type="project" value="UniProtKB-KW"/>
</dbReference>
<dbReference type="Proteomes" id="UP000321532">
    <property type="component" value="Unassembled WGS sequence"/>
</dbReference>
<keyword evidence="3" id="KW-1185">Reference proteome</keyword>
<dbReference type="SUPFAM" id="SSF51658">
    <property type="entry name" value="Xylose isomerase-like"/>
    <property type="match status" value="1"/>
</dbReference>
<dbReference type="InterPro" id="IPR036237">
    <property type="entry name" value="Xyl_isomerase-like_sf"/>
</dbReference>
<dbReference type="PANTHER" id="PTHR12110:SF52">
    <property type="entry name" value="XYLOSE ISOMERASE"/>
    <property type="match status" value="1"/>
</dbReference>
<accession>A0A512AZI5</accession>
<dbReference type="AlphaFoldDB" id="A0A512AZI5"/>
<organism evidence="2 3">
    <name type="scientific">Adhaeribacter aerolatus</name>
    <dbReference type="NCBI Taxonomy" id="670289"/>
    <lineage>
        <taxon>Bacteria</taxon>
        <taxon>Pseudomonadati</taxon>
        <taxon>Bacteroidota</taxon>
        <taxon>Cytophagia</taxon>
        <taxon>Cytophagales</taxon>
        <taxon>Hymenobacteraceae</taxon>
        <taxon>Adhaeribacter</taxon>
    </lineage>
</organism>
<dbReference type="EMBL" id="BJYS01000020">
    <property type="protein sequence ID" value="GEO05119.1"/>
    <property type="molecule type" value="Genomic_DNA"/>
</dbReference>
<evidence type="ECO:0000259" key="1">
    <source>
        <dbReference type="Pfam" id="PF01261"/>
    </source>
</evidence>